<dbReference type="AlphaFoldDB" id="K0IGX4"/>
<dbReference type="KEGG" id="nga:Ngar_c21800"/>
<dbReference type="Proteomes" id="UP000008037">
    <property type="component" value="Chromosome"/>
</dbReference>
<accession>K0IGX4</accession>
<evidence type="ECO:0000313" key="2">
    <source>
        <dbReference type="Proteomes" id="UP000008037"/>
    </source>
</evidence>
<protein>
    <submittedName>
        <fullName evidence="1">Uncharacterized protein</fullName>
    </submittedName>
</protein>
<dbReference type="HOGENOM" id="CLU_2177960_0_0_2"/>
<keyword evidence="2" id="KW-1185">Reference proteome</keyword>
<sequence length="109" mass="12881">MSIQKEDRLDIIYYYYNFEYLDKSACQEAYIVLLFDDVNNLDALVADYINEGLKRGQFCVYASVYLRDGRHHMEKLSILIDDYKENVRKENLLVVDLAPLCSDWRRGAI</sequence>
<organism evidence="1 2">
    <name type="scientific">Nitrososphaera gargensis (strain Ga9.2)</name>
    <dbReference type="NCBI Taxonomy" id="1237085"/>
    <lineage>
        <taxon>Archaea</taxon>
        <taxon>Nitrososphaerota</taxon>
        <taxon>Nitrososphaeria</taxon>
        <taxon>Nitrososphaerales</taxon>
        <taxon>Nitrososphaeraceae</taxon>
        <taxon>Nitrososphaera</taxon>
    </lineage>
</organism>
<name>K0IGX4_NITGG</name>
<gene>
    <name evidence="1" type="ordered locus">Ngar_c21800</name>
</gene>
<reference evidence="1 2" key="1">
    <citation type="journal article" date="2012" name="Environ. Microbiol.">
        <title>The genome of the ammonia-oxidizing Candidatus Nitrososphaera gargensis: insights into metabolic versatility and environmental adaptations.</title>
        <authorList>
            <person name="Spang A."/>
            <person name="Poehlein A."/>
            <person name="Offre P."/>
            <person name="Zumbragel S."/>
            <person name="Haider S."/>
            <person name="Rychlik N."/>
            <person name="Nowka B."/>
            <person name="Schmeisser C."/>
            <person name="Lebedeva E.V."/>
            <person name="Rattei T."/>
            <person name="Bohm C."/>
            <person name="Schmid M."/>
            <person name="Galushko A."/>
            <person name="Hatzenpichler R."/>
            <person name="Weinmaier T."/>
            <person name="Daniel R."/>
            <person name="Schleper C."/>
            <person name="Spieck E."/>
            <person name="Streit W."/>
            <person name="Wagner M."/>
        </authorList>
    </citation>
    <scope>NUCLEOTIDE SEQUENCE [LARGE SCALE GENOMIC DNA]</scope>
    <source>
        <strain evidence="2">Ga9.2</strain>
    </source>
</reference>
<proteinExistence type="predicted"/>
<dbReference type="STRING" id="1237085.Ngar_c21800"/>
<dbReference type="BioCyc" id="CNIT1237085:G1324-2178-MONOMER"/>
<dbReference type="EMBL" id="CP002408">
    <property type="protein sequence ID" value="AFU59110.1"/>
    <property type="molecule type" value="Genomic_DNA"/>
</dbReference>
<dbReference type="InParanoid" id="K0IGX4"/>
<evidence type="ECO:0000313" key="1">
    <source>
        <dbReference type="EMBL" id="AFU59110.1"/>
    </source>
</evidence>